<name>A0A1Z2XVP6_9FIRM</name>
<evidence type="ECO:0000256" key="6">
    <source>
        <dbReference type="ARBA" id="ARBA00022898"/>
    </source>
</evidence>
<feature type="domain" description="Aminotransferase class I/classII large" evidence="7">
    <location>
        <begin position="29"/>
        <end position="385"/>
    </location>
</feature>
<dbReference type="CDD" id="cd00609">
    <property type="entry name" value="AAT_like"/>
    <property type="match status" value="1"/>
</dbReference>
<keyword evidence="10" id="KW-1185">Reference proteome</keyword>
<comment type="subunit">
    <text evidence="3">Homodimer.</text>
</comment>
<dbReference type="PANTHER" id="PTHR42790:SF19">
    <property type="entry name" value="KYNURENINE_ALPHA-AMINOADIPATE AMINOTRANSFERASE, MITOCHONDRIAL"/>
    <property type="match status" value="1"/>
</dbReference>
<dbReference type="InterPro" id="IPR015424">
    <property type="entry name" value="PyrdxlP-dep_Trfase"/>
</dbReference>
<dbReference type="PANTHER" id="PTHR42790">
    <property type="entry name" value="AMINOTRANSFERASE"/>
    <property type="match status" value="1"/>
</dbReference>
<dbReference type="InterPro" id="IPR050859">
    <property type="entry name" value="Class-I_PLP-dep_aminotransf"/>
</dbReference>
<keyword evidence="5" id="KW-0808">Transferase</keyword>
<dbReference type="EMBL" id="CP021422">
    <property type="protein sequence ID" value="ASB42493.1"/>
    <property type="molecule type" value="Genomic_DNA"/>
</dbReference>
<dbReference type="GO" id="GO:1901605">
    <property type="term" value="P:alpha-amino acid metabolic process"/>
    <property type="evidence" value="ECO:0007669"/>
    <property type="project" value="TreeGrafter"/>
</dbReference>
<dbReference type="EMBL" id="CP065321">
    <property type="protein sequence ID" value="QQR31784.1"/>
    <property type="molecule type" value="Genomic_DNA"/>
</dbReference>
<gene>
    <name evidence="8" type="ORF">ADH66_18665</name>
    <name evidence="9" type="ORF">I5Q82_09080</name>
</gene>
<dbReference type="RefSeq" id="WP_066537671.1">
    <property type="nucleotide sequence ID" value="NZ_CP021422.1"/>
</dbReference>
<evidence type="ECO:0000313" key="10">
    <source>
        <dbReference type="Proteomes" id="UP000196710"/>
    </source>
</evidence>
<keyword evidence="4 9" id="KW-0032">Aminotransferase</keyword>
<dbReference type="GO" id="GO:0030170">
    <property type="term" value="F:pyridoxal phosphate binding"/>
    <property type="evidence" value="ECO:0007669"/>
    <property type="project" value="InterPro"/>
</dbReference>
<evidence type="ECO:0000313" key="8">
    <source>
        <dbReference type="EMBL" id="ASB42493.1"/>
    </source>
</evidence>
<dbReference type="GO" id="GO:0008483">
    <property type="term" value="F:transaminase activity"/>
    <property type="evidence" value="ECO:0007669"/>
    <property type="project" value="UniProtKB-KW"/>
</dbReference>
<accession>A0A1Z2XVP6</accession>
<evidence type="ECO:0000313" key="11">
    <source>
        <dbReference type="Proteomes" id="UP000596035"/>
    </source>
</evidence>
<keyword evidence="6" id="KW-0663">Pyridoxal phosphate</keyword>
<comment type="cofactor">
    <cofactor evidence="1">
        <name>pyridoxal 5'-phosphate</name>
        <dbReference type="ChEBI" id="CHEBI:597326"/>
    </cofactor>
</comment>
<dbReference type="KEGG" id="amur:ADH66_18665"/>
<dbReference type="SUPFAM" id="SSF53383">
    <property type="entry name" value="PLP-dependent transferases"/>
    <property type="match status" value="1"/>
</dbReference>
<reference evidence="9 11" key="3">
    <citation type="submission" date="2020-11" db="EMBL/GenBank/DDBJ databases">
        <title>Closed and high quality bacterial genomes of the OMM12 community.</title>
        <authorList>
            <person name="Marbouty M."/>
            <person name="Lamy-Besnier Q."/>
            <person name="Debarbieux L."/>
            <person name="Koszul R."/>
        </authorList>
    </citation>
    <scope>NUCLEOTIDE SEQUENCE [LARGE SCALE GENOMIC DNA]</scope>
    <source>
        <strain evidence="9 11">KB18</strain>
    </source>
</reference>
<evidence type="ECO:0000313" key="9">
    <source>
        <dbReference type="EMBL" id="QQR31784.1"/>
    </source>
</evidence>
<protein>
    <submittedName>
        <fullName evidence="9">PLP-dependent aminotransferase family protein</fullName>
    </submittedName>
</protein>
<dbReference type="AlphaFoldDB" id="A0A1Z2XVP6"/>
<sequence>MEYQFSDRVKALKPSAIREILKNSSAPGIIPLSAGNPAPDAFPYEDIRSISQELLENTPIEALQYSVTEGYIPLRQHLMEYMGRKHRVGTDSDDILITSGAQQVMDLLTKTLLNEGDAVLCEAPSFIGSLNTFRSYRAKLVGIPMEPDGLSIEGLERALETEKNIKYLYTIPNFQNPSGITMSYEKRKRVYELCRDHNVLILEDNPYGDLRFKGEDIPSIKSLDEAGIVMYAGSFSKVVSPGMRVGYAIGPKPVIQKMVVCKQGEDVHSNIWAQIVCHRFMTETDYEAHLDRLRGIYRRKSSVLIKALEEHFAPLITWSPFEGGLFAWCTLPENIDMLDFVRRAAERKVCVVPGTAFLTDESESCQSFRINFSTPTDEQLSEGVKILGETAREMAR</sequence>
<dbReference type="Pfam" id="PF00155">
    <property type="entry name" value="Aminotran_1_2"/>
    <property type="match status" value="1"/>
</dbReference>
<evidence type="ECO:0000256" key="3">
    <source>
        <dbReference type="ARBA" id="ARBA00011738"/>
    </source>
</evidence>
<dbReference type="InterPro" id="IPR004839">
    <property type="entry name" value="Aminotransferase_I/II_large"/>
</dbReference>
<evidence type="ECO:0000256" key="1">
    <source>
        <dbReference type="ARBA" id="ARBA00001933"/>
    </source>
</evidence>
<reference evidence="10" key="2">
    <citation type="submission" date="2017-05" db="EMBL/GenBank/DDBJ databases">
        <title>Improved OligoMM genomes.</title>
        <authorList>
            <person name="Garzetti D."/>
        </authorList>
    </citation>
    <scope>NUCLEOTIDE SEQUENCE [LARGE SCALE GENOMIC DNA]</scope>
    <source>
        <strain evidence="10">KB18</strain>
    </source>
</reference>
<proteinExistence type="inferred from homology"/>
<dbReference type="InterPro" id="IPR015422">
    <property type="entry name" value="PyrdxlP-dep_Trfase_small"/>
</dbReference>
<evidence type="ECO:0000256" key="5">
    <source>
        <dbReference type="ARBA" id="ARBA00022679"/>
    </source>
</evidence>
<evidence type="ECO:0000256" key="2">
    <source>
        <dbReference type="ARBA" id="ARBA00007441"/>
    </source>
</evidence>
<dbReference type="FunFam" id="3.40.640.10:FF:000053">
    <property type="entry name" value="Aminotransferase, class I"/>
    <property type="match status" value="1"/>
</dbReference>
<dbReference type="InterPro" id="IPR015421">
    <property type="entry name" value="PyrdxlP-dep_Trfase_major"/>
</dbReference>
<dbReference type="Proteomes" id="UP000196710">
    <property type="component" value="Chromosome"/>
</dbReference>
<comment type="similarity">
    <text evidence="2">Belongs to the class-I pyridoxal-phosphate-dependent aminotransferase family.</text>
</comment>
<evidence type="ECO:0000259" key="7">
    <source>
        <dbReference type="Pfam" id="PF00155"/>
    </source>
</evidence>
<dbReference type="Gene3D" id="3.90.1150.10">
    <property type="entry name" value="Aspartate Aminotransferase, domain 1"/>
    <property type="match status" value="1"/>
</dbReference>
<dbReference type="Gene3D" id="3.40.640.10">
    <property type="entry name" value="Type I PLP-dependent aspartate aminotransferase-like (Major domain)"/>
    <property type="match status" value="1"/>
</dbReference>
<dbReference type="Proteomes" id="UP000596035">
    <property type="component" value="Chromosome"/>
</dbReference>
<organism evidence="9 11">
    <name type="scientific">Acutalibacter muris</name>
    <dbReference type="NCBI Taxonomy" id="1796620"/>
    <lineage>
        <taxon>Bacteria</taxon>
        <taxon>Bacillati</taxon>
        <taxon>Bacillota</taxon>
        <taxon>Clostridia</taxon>
        <taxon>Eubacteriales</taxon>
        <taxon>Acutalibacteraceae</taxon>
        <taxon>Acutalibacter</taxon>
    </lineage>
</organism>
<reference evidence="8" key="1">
    <citation type="journal article" date="2017" name="Genome Announc.">
        <title>High-Quality Whole-Genome Sequences of the Oligo-Mouse-Microbiota Bacterial Community.</title>
        <authorList>
            <person name="Garzetti D."/>
            <person name="Brugiroux S."/>
            <person name="Bunk B."/>
            <person name="Pukall R."/>
            <person name="McCoy K.D."/>
            <person name="Macpherson A.J."/>
            <person name="Stecher B."/>
        </authorList>
    </citation>
    <scope>NUCLEOTIDE SEQUENCE</scope>
    <source>
        <strain evidence="8">KB18</strain>
    </source>
</reference>
<evidence type="ECO:0000256" key="4">
    <source>
        <dbReference type="ARBA" id="ARBA00022576"/>
    </source>
</evidence>